<feature type="transmembrane region" description="Helical" evidence="1">
    <location>
        <begin position="17"/>
        <end position="38"/>
    </location>
</feature>
<dbReference type="SUPFAM" id="SSF50800">
    <property type="entry name" value="PK beta-barrel domain-like"/>
    <property type="match status" value="1"/>
</dbReference>
<dbReference type="Pfam" id="PF03473">
    <property type="entry name" value="MOSC"/>
    <property type="match status" value="1"/>
</dbReference>
<protein>
    <recommendedName>
        <fullName evidence="2">MOSC domain-containing protein</fullName>
    </recommendedName>
</protein>
<dbReference type="InterPro" id="IPR005303">
    <property type="entry name" value="MOCOS_middle"/>
</dbReference>
<accession>A0ABD2G796</accession>
<reference evidence="3 4" key="2">
    <citation type="journal article" date="2024" name="G3 (Bethesda)">
        <title>The genome of the cryopelagic Antarctic bald notothen, Trematomus borchgrevinki.</title>
        <authorList>
            <person name="Rayamajhi N."/>
            <person name="Rivera-Colon A.G."/>
            <person name="Minhas B.F."/>
            <person name="Cheng C.C."/>
            <person name="Catchen J.M."/>
        </authorList>
    </citation>
    <scope>NUCLEOTIDE SEQUENCE [LARGE SCALE GENOMIC DNA]</scope>
    <source>
        <strain evidence="3">AGRC-2024</strain>
    </source>
</reference>
<reference evidence="3 4" key="1">
    <citation type="journal article" date="2022" name="G3 (Bethesda)">
        <title>Evaluating Illumina-, Nanopore-, and PacBio-based genome assembly strategies with the bald notothen, Trematomus borchgrevinki.</title>
        <authorList>
            <person name="Rayamajhi N."/>
            <person name="Cheng C.C."/>
            <person name="Catchen J.M."/>
        </authorList>
    </citation>
    <scope>NUCLEOTIDE SEQUENCE [LARGE SCALE GENOMIC DNA]</scope>
    <source>
        <strain evidence="3">AGRC-2024</strain>
    </source>
</reference>
<dbReference type="Proteomes" id="UP001619887">
    <property type="component" value="Unassembled WGS sequence"/>
</dbReference>
<keyword evidence="1" id="KW-0472">Membrane</keyword>
<keyword evidence="1" id="KW-0812">Transmembrane</keyword>
<dbReference type="InterPro" id="IPR011037">
    <property type="entry name" value="Pyrv_Knase-like_insert_dom_sf"/>
</dbReference>
<dbReference type="EMBL" id="JBIYXZ010002082">
    <property type="protein sequence ID" value="KAL3049603.1"/>
    <property type="molecule type" value="Genomic_DNA"/>
</dbReference>
<dbReference type="InterPro" id="IPR005302">
    <property type="entry name" value="MoCF_Sase_C"/>
</dbReference>
<gene>
    <name evidence="3" type="ORF">OYC64_008956</name>
</gene>
<dbReference type="PROSITE" id="PS51340">
    <property type="entry name" value="MOSC"/>
    <property type="match status" value="1"/>
</dbReference>
<proteinExistence type="predicted"/>
<keyword evidence="4" id="KW-1185">Reference proteome</keyword>
<dbReference type="PANTHER" id="PTHR14237">
    <property type="entry name" value="MOLYBDOPTERIN COFACTOR SULFURASE MOSC"/>
    <property type="match status" value="1"/>
</dbReference>
<keyword evidence="1" id="KW-1133">Transmembrane helix</keyword>
<organism evidence="3 4">
    <name type="scientific">Pagothenia borchgrevinki</name>
    <name type="common">Bald rockcod</name>
    <name type="synonym">Trematomus borchgrevinki</name>
    <dbReference type="NCBI Taxonomy" id="8213"/>
    <lineage>
        <taxon>Eukaryota</taxon>
        <taxon>Metazoa</taxon>
        <taxon>Chordata</taxon>
        <taxon>Craniata</taxon>
        <taxon>Vertebrata</taxon>
        <taxon>Euteleostomi</taxon>
        <taxon>Actinopterygii</taxon>
        <taxon>Neopterygii</taxon>
        <taxon>Teleostei</taxon>
        <taxon>Neoteleostei</taxon>
        <taxon>Acanthomorphata</taxon>
        <taxon>Eupercaria</taxon>
        <taxon>Perciformes</taxon>
        <taxon>Notothenioidei</taxon>
        <taxon>Nototheniidae</taxon>
        <taxon>Pagothenia</taxon>
    </lineage>
</organism>
<comment type="caution">
    <text evidence="3">The sequence shown here is derived from an EMBL/GenBank/DDBJ whole genome shotgun (WGS) entry which is preliminary data.</text>
</comment>
<evidence type="ECO:0000259" key="2">
    <source>
        <dbReference type="PROSITE" id="PS51340"/>
    </source>
</evidence>
<evidence type="ECO:0000256" key="1">
    <source>
        <dbReference type="SAM" id="Phobius"/>
    </source>
</evidence>
<dbReference type="PANTHER" id="PTHR14237:SF19">
    <property type="entry name" value="MITOCHONDRIAL AMIDOXIME REDUCING COMPONENT 1"/>
    <property type="match status" value="1"/>
</dbReference>
<feature type="domain" description="MOSC" evidence="2">
    <location>
        <begin position="181"/>
        <end position="326"/>
    </location>
</feature>
<evidence type="ECO:0000313" key="3">
    <source>
        <dbReference type="EMBL" id="KAL3049603.1"/>
    </source>
</evidence>
<dbReference type="SUPFAM" id="SSF141673">
    <property type="entry name" value="MOSC N-terminal domain-like"/>
    <property type="match status" value="1"/>
</dbReference>
<evidence type="ECO:0000313" key="4">
    <source>
        <dbReference type="Proteomes" id="UP001619887"/>
    </source>
</evidence>
<dbReference type="AlphaFoldDB" id="A0ABD2G796"/>
<dbReference type="Pfam" id="PF03476">
    <property type="entry name" value="MOSC_N"/>
    <property type="match status" value="1"/>
</dbReference>
<name>A0ABD2G796_PAGBO</name>
<sequence length="328" mass="36532">MELKTLALNAFAQNKQAALLIGGAGVAFLGLGLGYKYLRKPEKVVRVGVVSQLLIHPLKSGRAVSVPLAECLQIGLKFGELQDRHWLVVTEDGHMVTGRQHPRLVLLSLTCEGGHVCLSGPDMEELRFPVKQPDNRVIACRVFGADIQGRDCGEETSRWLTRFLGKEQTFRLVHFEPQMRGRQSQDAGPLLPPFEVAYPDEAPVMLLSEASVQDLSSRLEEDVTVKRFRPNIVISDCEAFAEDSWVDIQIGSVRLQRVKSCGRCVFTTVDPETGVISRKEPLDTLKSYRLCKPSDQHIYQKSPLFGQLLIVKQAGILQVGDVVYKISR</sequence>